<keyword evidence="4" id="KW-1185">Reference proteome</keyword>
<evidence type="ECO:0000259" key="2">
    <source>
        <dbReference type="Pfam" id="PF03364"/>
    </source>
</evidence>
<name>A0ABN2UJ15_9MICO</name>
<evidence type="ECO:0000256" key="1">
    <source>
        <dbReference type="SAM" id="MobiDB-lite"/>
    </source>
</evidence>
<dbReference type="Gene3D" id="3.30.530.20">
    <property type="match status" value="1"/>
</dbReference>
<organism evidence="3 4">
    <name type="scientific">Terrabacter terrae</name>
    <dbReference type="NCBI Taxonomy" id="318434"/>
    <lineage>
        <taxon>Bacteria</taxon>
        <taxon>Bacillati</taxon>
        <taxon>Actinomycetota</taxon>
        <taxon>Actinomycetes</taxon>
        <taxon>Micrococcales</taxon>
        <taxon>Intrasporangiaceae</taxon>
        <taxon>Terrabacter</taxon>
    </lineage>
</organism>
<dbReference type="SUPFAM" id="SSF55961">
    <property type="entry name" value="Bet v1-like"/>
    <property type="match status" value="1"/>
</dbReference>
<evidence type="ECO:0000313" key="4">
    <source>
        <dbReference type="Proteomes" id="UP001501285"/>
    </source>
</evidence>
<feature type="domain" description="Coenzyme Q-binding protein COQ10 START" evidence="2">
    <location>
        <begin position="9"/>
        <end position="133"/>
    </location>
</feature>
<dbReference type="InterPro" id="IPR047137">
    <property type="entry name" value="ORF3"/>
</dbReference>
<dbReference type="RefSeq" id="WP_343993281.1">
    <property type="nucleotide sequence ID" value="NZ_BAAANB010000021.1"/>
</dbReference>
<sequence>MELLASTTIRADAARVYGFWRDFTNLARVMAHLEKVTVTGERTSHWTASAPFGQSVEWDAEITEDVPNERIAWSSVGKTHVPNQGKVWFGAAPDGESTEVHVLIAYDLPAGAIGKAAATYFGEEPNQQLDDDLRRFKQVMETGDIVRSDGAPYGKRAREEFPQRPAQPLSVEEREEVLAS</sequence>
<evidence type="ECO:0000313" key="3">
    <source>
        <dbReference type="EMBL" id="GAA2038140.1"/>
    </source>
</evidence>
<comment type="caution">
    <text evidence="3">The sequence shown here is derived from an EMBL/GenBank/DDBJ whole genome shotgun (WGS) entry which is preliminary data.</text>
</comment>
<gene>
    <name evidence="3" type="ORF">GCM10009740_32800</name>
</gene>
<accession>A0ABN2UJ15</accession>
<dbReference type="PANTHER" id="PTHR33824">
    <property type="entry name" value="POLYKETIDE CYCLASE/DEHYDRASE AND LIPID TRANSPORT SUPERFAMILY PROTEIN"/>
    <property type="match status" value="1"/>
</dbReference>
<feature type="region of interest" description="Disordered" evidence="1">
    <location>
        <begin position="146"/>
        <end position="180"/>
    </location>
</feature>
<dbReference type="EMBL" id="BAAANB010000021">
    <property type="protein sequence ID" value="GAA2038140.1"/>
    <property type="molecule type" value="Genomic_DNA"/>
</dbReference>
<dbReference type="InterPro" id="IPR023393">
    <property type="entry name" value="START-like_dom_sf"/>
</dbReference>
<dbReference type="PANTHER" id="PTHR33824:SF7">
    <property type="entry name" value="POLYKETIDE CYCLASE_DEHYDRASE AND LIPID TRANSPORT SUPERFAMILY PROTEIN"/>
    <property type="match status" value="1"/>
</dbReference>
<protein>
    <recommendedName>
        <fullName evidence="2">Coenzyme Q-binding protein COQ10 START domain-containing protein</fullName>
    </recommendedName>
</protein>
<dbReference type="Pfam" id="PF03364">
    <property type="entry name" value="Polyketide_cyc"/>
    <property type="match status" value="1"/>
</dbReference>
<dbReference type="Proteomes" id="UP001501285">
    <property type="component" value="Unassembled WGS sequence"/>
</dbReference>
<dbReference type="InterPro" id="IPR005031">
    <property type="entry name" value="COQ10_START"/>
</dbReference>
<dbReference type="CDD" id="cd07817">
    <property type="entry name" value="SRPBCC_8"/>
    <property type="match status" value="1"/>
</dbReference>
<reference evidence="3 4" key="1">
    <citation type="journal article" date="2019" name="Int. J. Syst. Evol. Microbiol.">
        <title>The Global Catalogue of Microorganisms (GCM) 10K type strain sequencing project: providing services to taxonomists for standard genome sequencing and annotation.</title>
        <authorList>
            <consortium name="The Broad Institute Genomics Platform"/>
            <consortium name="The Broad Institute Genome Sequencing Center for Infectious Disease"/>
            <person name="Wu L."/>
            <person name="Ma J."/>
        </authorList>
    </citation>
    <scope>NUCLEOTIDE SEQUENCE [LARGE SCALE GENOMIC DNA]</scope>
    <source>
        <strain evidence="3 4">JCM 14283</strain>
    </source>
</reference>
<proteinExistence type="predicted"/>